<dbReference type="EMBL" id="KE361644">
    <property type="protein sequence ID" value="EPQ26518.1"/>
    <property type="molecule type" value="Genomic_DNA"/>
</dbReference>
<dbReference type="Gene3D" id="3.60.10.10">
    <property type="entry name" value="Endonuclease/exonuclease/phosphatase"/>
    <property type="match status" value="1"/>
</dbReference>
<dbReference type="OrthoDB" id="10557323at2759"/>
<dbReference type="eggNOG" id="KOG1075">
    <property type="taxonomic scope" value="Eukaryota"/>
</dbReference>
<evidence type="ECO:0000256" key="1">
    <source>
        <dbReference type="PROSITE-ProRule" id="PRU00047"/>
    </source>
</evidence>
<keyword evidence="1" id="KW-0863">Zinc-finger</keyword>
<gene>
    <name evidence="3" type="ORF">PFL1_06907</name>
</gene>
<dbReference type="GO" id="GO:0008270">
    <property type="term" value="F:zinc ion binding"/>
    <property type="evidence" value="ECO:0007669"/>
    <property type="project" value="UniProtKB-KW"/>
</dbReference>
<dbReference type="InterPro" id="IPR036691">
    <property type="entry name" value="Endo/exonu/phosph_ase_sf"/>
</dbReference>
<reference evidence="3 4" key="1">
    <citation type="journal article" date="2013" name="Plant Cell">
        <title>The transition from a phytopathogenic smut ancestor to an anamorphic biocontrol agent deciphered by comparative whole-genome analysis.</title>
        <authorList>
            <person name="Lefebvre F."/>
            <person name="Joly D.L."/>
            <person name="Labbe C."/>
            <person name="Teichmann B."/>
            <person name="Linning R."/>
            <person name="Belzile F."/>
            <person name="Bakkeren G."/>
            <person name="Belanger R.R."/>
        </authorList>
    </citation>
    <scope>NUCLEOTIDE SEQUENCE [LARGE SCALE GENOMIC DNA]</scope>
    <source>
        <strain evidence="3 4">PF-1</strain>
    </source>
</reference>
<dbReference type="PANTHER" id="PTHR19446">
    <property type="entry name" value="REVERSE TRANSCRIPTASES"/>
    <property type="match status" value="1"/>
</dbReference>
<dbReference type="HOGENOM" id="CLU_241175_0_0_1"/>
<dbReference type="Pfam" id="PF03372">
    <property type="entry name" value="Exo_endo_phos"/>
    <property type="match status" value="1"/>
</dbReference>
<dbReference type="SUPFAM" id="SSF56219">
    <property type="entry name" value="DNase I-like"/>
    <property type="match status" value="1"/>
</dbReference>
<evidence type="ECO:0000313" key="3">
    <source>
        <dbReference type="EMBL" id="EPQ26518.1"/>
    </source>
</evidence>
<dbReference type="GeneID" id="19320974"/>
<proteinExistence type="predicted"/>
<keyword evidence="1" id="KW-0479">Metal-binding</keyword>
<sequence length="1691" mass="190633">MAEATPAQTTSARQMTITPKYIPCAPRHRNKSADVIRPKVPFEEIPSVTETRNLAYKIPPGFVRYGLPSSFKINDLEVQMNAIGTIVEQLEVAYREKYTPGTVTFNKRGKIITADIQWTGPTRFDSATPLQIEGYSLAFMGIGTFTPDTYITIKVANLSGSHEASLPSLARVVSQIVPYSLIDVWTTDRVLQSRVTQRTFRSWGAELYLIFNLANTEEEGIQEQYEERAAALPGWVTYGGQDYRLEYAYRFDYCTFCKAAANDLTVRHTYNRCEARLCSFCKDPGHKRKDCPKAKRAQRDMDADDAKAVETVALQRAALGSRLHNENLAKRKRLHRYRLPTFPQSCNDHHPQRRAHTIAMPNLRVLSWNCNAMSGRALTTARDWLSITADADVVLLQEPFAPSIRHIYERDPALIPKWENVAHSSIQPQLHRAYISAFAAVIILKSDLVVSSHRLRGEGRLVSVTVTAGGTELELTSVYAPAEAVQRKSFFESLTFARSRDGPIPIYGGDWNDAPSAQLDFLHARQVRNHHWPCIEPKAMMAKLHDVFALLHPEKHGFTRVMHTPARTTASRIDLFLVHQDLLAACQSVDVLQTLASDHSAILLRVDDSDGAIGAEPRNATRWTLPQRIATFSPFKTATSTFLADVTHDTIDPPRGTSVGQEYMHMVERCRAFAKRKSYELSNHARQTAEKIRALRIEIAEWPLDNFDHTKTAYQHKLEELRDHLALQTNRSQGRPKMAKSPASAASLPTDSVVRFYTDMFGARPEPPVVERARSMLLMTSPQTLREDTRGKLDTIFSVDSVSAAISASKPNHSAPGKNGLPHSFWRSNDDAVATMLTRLLNTLRSGRSLPTVHPLARGILLYKRGDAGNPANYRPLSIIDSDLRIMDSVMLARLQSAVSEVTPKTQCGFIAGRTSTEAAVVLHTVISSIQTGTADSSCAIIVDQDQQKAFDQMARSWIWQVMKHRNFPASFIRTLRTFYHHPHVEYDLGHTVCAPIPLERGVLQGMPTSSLIYVLVYQPFLDALMHDGIGVRVGDENTPPLTSISYADNSNIFLGDPSQLDLYNHRRAQYDTATGASLNPSTKYRILAAPDLRTHPEEQWPRGRIAESKIDPSTEWEYLGFHFHAEDKICTLSRERLVLRLQQRLAATAHKRQDLLTRVDTLNSQVLSILWHSMGVGFNPATLHQRIRAMVTPWLFSGQTRGWIPWETCTAPRQQGGLGLHDPESRSSSIQAAWLAKALLASKDESSPMSSFVHLIKSHLLDRCDGPLGVLLTRRSTKWTNARLDHDHAFVASVLQTAETFDLRLASTVNWEAIDPREAAALPWYLPEYQIENMAGIGGARYMHHIAAIRLQGFVTFADVLWVDHSSSKLGIPSMAEISIEDDRPRHHCPRFSETAARNVANAHAPTTTHTTLYWLASRWDRYWESLRRGLRDCLTSIVPSVPRRGALRSRLIPNPGDAVPPWEVMVLGNDPLHHISPKTAVHYWESKHAKRQPMPAWDRLPTRLPAETFWARIWARLHSVKIPEAQTIWITLLHEKTLRFRDTEFHVWRCACGERDSPRHGFATCPMIRQYWTHVWGIVKRAVTDVPVVMPSTAQDFFFGWHDLYERMTKEDKARLTCIHTVAVLSLDTARKKATAERDNHQQDTFRPISAAAVLHSHLTRLDVQQSTLFAGTRLKNGWGLDLPDLQGA</sequence>
<accession>A0A061H2B7</accession>
<dbReference type="InterPro" id="IPR005135">
    <property type="entry name" value="Endo/exonuclease/phosphatase"/>
</dbReference>
<name>A0A061H2B7_9BASI</name>
<dbReference type="InterPro" id="IPR000477">
    <property type="entry name" value="RT_dom"/>
</dbReference>
<evidence type="ECO:0000313" key="4">
    <source>
        <dbReference type="Proteomes" id="UP000053664"/>
    </source>
</evidence>
<protein>
    <recommendedName>
        <fullName evidence="2">CCHC-type domain-containing protein</fullName>
    </recommendedName>
</protein>
<organism evidence="3 4">
    <name type="scientific">Pseudozyma flocculosa PF-1</name>
    <dbReference type="NCBI Taxonomy" id="1277687"/>
    <lineage>
        <taxon>Eukaryota</taxon>
        <taxon>Fungi</taxon>
        <taxon>Dikarya</taxon>
        <taxon>Basidiomycota</taxon>
        <taxon>Ustilaginomycotina</taxon>
        <taxon>Ustilaginomycetes</taxon>
        <taxon>Ustilaginales</taxon>
        <taxon>Ustilaginaceae</taxon>
        <taxon>Pseudozyma</taxon>
    </lineage>
</organism>
<dbReference type="Proteomes" id="UP000053664">
    <property type="component" value="Unassembled WGS sequence"/>
</dbReference>
<dbReference type="Pfam" id="PF00078">
    <property type="entry name" value="RVT_1"/>
    <property type="match status" value="1"/>
</dbReference>
<dbReference type="GO" id="GO:0003676">
    <property type="term" value="F:nucleic acid binding"/>
    <property type="evidence" value="ECO:0007669"/>
    <property type="project" value="InterPro"/>
</dbReference>
<feature type="domain" description="CCHC-type" evidence="2">
    <location>
        <begin position="278"/>
        <end position="293"/>
    </location>
</feature>
<dbReference type="RefSeq" id="XP_007881699.1">
    <property type="nucleotide sequence ID" value="XM_007883508.1"/>
</dbReference>
<keyword evidence="1" id="KW-0862">Zinc</keyword>
<dbReference type="KEGG" id="pfp:PFL1_06907"/>
<dbReference type="InterPro" id="IPR001878">
    <property type="entry name" value="Znf_CCHC"/>
</dbReference>
<dbReference type="PROSITE" id="PS50158">
    <property type="entry name" value="ZF_CCHC"/>
    <property type="match status" value="1"/>
</dbReference>
<dbReference type="GO" id="GO:0003824">
    <property type="term" value="F:catalytic activity"/>
    <property type="evidence" value="ECO:0007669"/>
    <property type="project" value="InterPro"/>
</dbReference>
<evidence type="ECO:0000259" key="2">
    <source>
        <dbReference type="PROSITE" id="PS50158"/>
    </source>
</evidence>